<comment type="caution">
    <text evidence="9">The sequence shown here is derived from an EMBL/GenBank/DDBJ whole genome shotgun (WGS) entry which is preliminary data.</text>
</comment>
<gene>
    <name evidence="9" type="ORF">ACFQZS_02355</name>
</gene>
<feature type="domain" description="Cellulase Ig-like" evidence="8">
    <location>
        <begin position="32"/>
        <end position="109"/>
    </location>
</feature>
<evidence type="ECO:0000256" key="4">
    <source>
        <dbReference type="ARBA" id="ARBA00023295"/>
    </source>
</evidence>
<evidence type="ECO:0000259" key="7">
    <source>
        <dbReference type="Pfam" id="PF00759"/>
    </source>
</evidence>
<evidence type="ECO:0000256" key="5">
    <source>
        <dbReference type="ARBA" id="ARBA00023326"/>
    </source>
</evidence>
<organism evidence="9 10">
    <name type="scientific">Mucilaginibacter calamicampi</name>
    <dbReference type="NCBI Taxonomy" id="1302352"/>
    <lineage>
        <taxon>Bacteria</taxon>
        <taxon>Pseudomonadati</taxon>
        <taxon>Bacteroidota</taxon>
        <taxon>Sphingobacteriia</taxon>
        <taxon>Sphingobacteriales</taxon>
        <taxon>Sphingobacteriaceae</taxon>
        <taxon>Mucilaginibacter</taxon>
    </lineage>
</organism>
<dbReference type="EMBL" id="JBHTHU010000001">
    <property type="protein sequence ID" value="MFD0748965.1"/>
    <property type="molecule type" value="Genomic_DNA"/>
</dbReference>
<dbReference type="InterPro" id="IPR001701">
    <property type="entry name" value="Glyco_hydro_9"/>
</dbReference>
<evidence type="ECO:0000256" key="1">
    <source>
        <dbReference type="ARBA" id="ARBA00007072"/>
    </source>
</evidence>
<evidence type="ECO:0000256" key="3">
    <source>
        <dbReference type="ARBA" id="ARBA00023277"/>
    </source>
</evidence>
<dbReference type="InterPro" id="IPR004197">
    <property type="entry name" value="Cellulase_Ig-like"/>
</dbReference>
<dbReference type="Pfam" id="PF00759">
    <property type="entry name" value="Glyco_hydro_9"/>
    <property type="match status" value="1"/>
</dbReference>
<keyword evidence="2 9" id="KW-0378">Hydrolase</keyword>
<proteinExistence type="inferred from homology"/>
<dbReference type="PROSITE" id="PS51257">
    <property type="entry name" value="PROKAR_LIPOPROTEIN"/>
    <property type="match status" value="1"/>
</dbReference>
<sequence>MKNHFSVFAGMIFSACMFVAAFANAQSGLPASDSIRLNQLGFYPKAPKTAIILTDRPQKFTIQAVNGKTIFSGTLTPSAKPDLSGRTIYLADFSTLQQAGNYVLNVPDANYSYPFAVNIDIHQKVAAAAIKGFYYQRASIPLLEKYAGKWTRPAGHMGNDVLVHPSAATGQRPAGSIISVPRGWYDAGDYNSYIVNSGITMGTLFSLYEDFPAHMKTVALNIPESNNQLPDVLDECLWNLRWMLAMQDPNDGGVYNKLTNASFDGMIMPDKAVMPRYVVQKGTAATLDFAAVMAQASRILKPFEKQVPGLADSCLKAAVSAWQWALASPKMAYNQDAMNKQFEPKVVTGGYGDGRFDDEFDWAAAELYITTKDEAYLKNLALNNIRLSIPSWSQVRMLAYYSLLRNRGSLTSSLKPVIPVLSDKLTAFADSLSNPATLSAYQTAMGRSARDFNWGSSSNAANQGIALINAYLLTKNKQCLNAALANLDYLLGRNGTSYSLVTGFGHKPIMHPHHRQSVADGVVDPVPGLLSGGPNPSQQDKVPLPTKIPNRALSDNDQAYASNEIAINWNAPFAYLANAIEALKTSAGYTK</sequence>
<name>A0ABW2YSN5_9SPHI</name>
<dbReference type="Gene3D" id="2.60.40.10">
    <property type="entry name" value="Immunoglobulins"/>
    <property type="match status" value="1"/>
</dbReference>
<keyword evidence="4" id="KW-0326">Glycosidase</keyword>
<dbReference type="InterPro" id="IPR012341">
    <property type="entry name" value="6hp_glycosidase-like_sf"/>
</dbReference>
<keyword evidence="10" id="KW-1185">Reference proteome</keyword>
<protein>
    <submittedName>
        <fullName evidence="9">Glycoside hydrolase family 9 protein</fullName>
    </submittedName>
</protein>
<dbReference type="SUPFAM" id="SSF48208">
    <property type="entry name" value="Six-hairpin glycosidases"/>
    <property type="match status" value="1"/>
</dbReference>
<dbReference type="GO" id="GO:0016787">
    <property type="term" value="F:hydrolase activity"/>
    <property type="evidence" value="ECO:0007669"/>
    <property type="project" value="UniProtKB-KW"/>
</dbReference>
<dbReference type="CDD" id="cd02850">
    <property type="entry name" value="E_set_Cellulase_N"/>
    <property type="match status" value="1"/>
</dbReference>
<dbReference type="RefSeq" id="WP_377096927.1">
    <property type="nucleotide sequence ID" value="NZ_JBHTHU010000001.1"/>
</dbReference>
<comment type="similarity">
    <text evidence="1">Belongs to the glycosyl hydrolase 9 (cellulase E) family.</text>
</comment>
<dbReference type="SUPFAM" id="SSF81296">
    <property type="entry name" value="E set domains"/>
    <property type="match status" value="1"/>
</dbReference>
<evidence type="ECO:0000259" key="8">
    <source>
        <dbReference type="Pfam" id="PF02927"/>
    </source>
</evidence>
<dbReference type="PANTHER" id="PTHR22298">
    <property type="entry name" value="ENDO-1,4-BETA-GLUCANASE"/>
    <property type="match status" value="1"/>
</dbReference>
<evidence type="ECO:0000256" key="6">
    <source>
        <dbReference type="SAM" id="SignalP"/>
    </source>
</evidence>
<feature type="signal peptide" evidence="6">
    <location>
        <begin position="1"/>
        <end position="25"/>
    </location>
</feature>
<feature type="domain" description="Glycoside hydrolase family 9" evidence="7">
    <location>
        <begin position="124"/>
        <end position="576"/>
    </location>
</feature>
<dbReference type="Gene3D" id="1.50.10.10">
    <property type="match status" value="1"/>
</dbReference>
<keyword evidence="6" id="KW-0732">Signal</keyword>
<keyword evidence="5" id="KW-0624">Polysaccharide degradation</keyword>
<dbReference type="InterPro" id="IPR013783">
    <property type="entry name" value="Ig-like_fold"/>
</dbReference>
<accession>A0ABW2YSN5</accession>
<keyword evidence="3" id="KW-0119">Carbohydrate metabolism</keyword>
<evidence type="ECO:0000313" key="9">
    <source>
        <dbReference type="EMBL" id="MFD0748965.1"/>
    </source>
</evidence>
<evidence type="ECO:0000313" key="10">
    <source>
        <dbReference type="Proteomes" id="UP001596958"/>
    </source>
</evidence>
<dbReference type="Proteomes" id="UP001596958">
    <property type="component" value="Unassembled WGS sequence"/>
</dbReference>
<dbReference type="Pfam" id="PF02927">
    <property type="entry name" value="CelD_N"/>
    <property type="match status" value="1"/>
</dbReference>
<feature type="chain" id="PRO_5047147540" evidence="6">
    <location>
        <begin position="26"/>
        <end position="591"/>
    </location>
</feature>
<evidence type="ECO:0000256" key="2">
    <source>
        <dbReference type="ARBA" id="ARBA00022801"/>
    </source>
</evidence>
<dbReference type="InterPro" id="IPR008928">
    <property type="entry name" value="6-hairpin_glycosidase_sf"/>
</dbReference>
<reference evidence="10" key="1">
    <citation type="journal article" date="2019" name="Int. J. Syst. Evol. Microbiol.">
        <title>The Global Catalogue of Microorganisms (GCM) 10K type strain sequencing project: providing services to taxonomists for standard genome sequencing and annotation.</title>
        <authorList>
            <consortium name="The Broad Institute Genomics Platform"/>
            <consortium name="The Broad Institute Genome Sequencing Center for Infectious Disease"/>
            <person name="Wu L."/>
            <person name="Ma J."/>
        </authorList>
    </citation>
    <scope>NUCLEOTIDE SEQUENCE [LARGE SCALE GENOMIC DNA]</scope>
    <source>
        <strain evidence="10">CCUG 63418</strain>
    </source>
</reference>
<dbReference type="InterPro" id="IPR014756">
    <property type="entry name" value="Ig_E-set"/>
</dbReference>